<proteinExistence type="predicted"/>
<dbReference type="OrthoDB" id="9798761at2"/>
<gene>
    <name evidence="3" type="ORF">C1880_01665</name>
</gene>
<name>A0A369LFU6_9ACTN</name>
<dbReference type="InterPro" id="IPR011089">
    <property type="entry name" value="GmrSD_C"/>
</dbReference>
<accession>A0A369LFU6</accession>
<dbReference type="PANTHER" id="PTHR35149:SF2">
    <property type="entry name" value="DUF262 DOMAIN-CONTAINING PROTEIN"/>
    <property type="match status" value="1"/>
</dbReference>
<evidence type="ECO:0000313" key="3">
    <source>
        <dbReference type="EMBL" id="RDB57549.1"/>
    </source>
</evidence>
<feature type="domain" description="GmrSD restriction endonucleases N-terminal" evidence="1">
    <location>
        <begin position="11"/>
        <end position="235"/>
    </location>
</feature>
<comment type="caution">
    <text evidence="3">The sequence shown here is derived from an EMBL/GenBank/DDBJ whole genome shotgun (WGS) entry which is preliminary data.</text>
</comment>
<organism evidence="3 4">
    <name type="scientific">Senegalimassilia anaerobia</name>
    <dbReference type="NCBI Taxonomy" id="1473216"/>
    <lineage>
        <taxon>Bacteria</taxon>
        <taxon>Bacillati</taxon>
        <taxon>Actinomycetota</taxon>
        <taxon>Coriobacteriia</taxon>
        <taxon>Coriobacteriales</taxon>
        <taxon>Coriobacteriaceae</taxon>
        <taxon>Senegalimassilia</taxon>
    </lineage>
</organism>
<protein>
    <recommendedName>
        <fullName evidence="5">DUF262 domain-containing protein</fullName>
    </recommendedName>
</protein>
<dbReference type="AlphaFoldDB" id="A0A369LFU6"/>
<dbReference type="PANTHER" id="PTHR35149">
    <property type="entry name" value="SLL5132 PROTEIN"/>
    <property type="match status" value="1"/>
</dbReference>
<feature type="domain" description="GmrSD restriction endonucleases C-terminal" evidence="2">
    <location>
        <begin position="442"/>
        <end position="522"/>
    </location>
</feature>
<dbReference type="RefSeq" id="WP_114620038.1">
    <property type="nucleotide sequence ID" value="NZ_PPTP01000001.1"/>
</dbReference>
<dbReference type="InterPro" id="IPR004919">
    <property type="entry name" value="GmrSD_N"/>
</dbReference>
<dbReference type="Pfam" id="PF07510">
    <property type="entry name" value="GmrSD_C"/>
    <property type="match status" value="1"/>
</dbReference>
<reference evidence="3 4" key="1">
    <citation type="journal article" date="2018" name="Elife">
        <title>Discovery and characterization of a prevalent human gut bacterial enzyme sufficient for the inactivation of a family of plant toxins.</title>
        <authorList>
            <person name="Koppel N."/>
            <person name="Bisanz J.E."/>
            <person name="Pandelia M.E."/>
            <person name="Turnbaugh P.J."/>
            <person name="Balskus E.P."/>
        </authorList>
    </citation>
    <scope>NUCLEOTIDE SEQUENCE [LARGE SCALE GENOMIC DNA]</scope>
    <source>
        <strain evidence="4">anaerobia AP69FAA</strain>
    </source>
</reference>
<evidence type="ECO:0008006" key="5">
    <source>
        <dbReference type="Google" id="ProtNLM"/>
    </source>
</evidence>
<keyword evidence="4" id="KW-1185">Reference proteome</keyword>
<dbReference type="Pfam" id="PF03235">
    <property type="entry name" value="GmrSD_N"/>
    <property type="match status" value="1"/>
</dbReference>
<sequence>MAFEARQSTVGKLLNDSIYRIPRNQRAYVWDEHNWKDLFEDIKLVTEEVATSHFIGSIVLMEEEEEDSLGVFTIIDGQQRVITLTLLLSSLMFAFKKRNMINHANGTKKYLVAIDTKDVEHVIVAPENHLSLTRIVEGVIAISPEDAAVMSAVAFSKSKRASGSKDELIVKAFQYFSANFAKMKDEELLAFRDAVISVAYVNIKSSSEEDSYTIFEILNARGIELEDHELLKNYIMRYIHPVEKRDDAKQVWSEMEATVGSNMKAFLRHYAIQKYRLGQGDKDGAYKKIRDFTDPKKAADLLYDLRLKAGYYAEIVEPTTDDRNAEILSFLRTHNVRVFRPLLMSLMHAREREQLTSEQYDDAIEFIYRFYICYKTIGGMESNHLTDSIVKHSYAIELNCTQQVLDEWKNSFNEKLPSKETYRINLLSLGWSHTWPLYSETKLKDRCKLVLALLEELKSGVRVSEAFTIEHILPDSQAQENSIIGNLLMLEERLNAKCENKSLEEKLPIYAESRYATTRAFAKRYANGCFDVKKRVDFIAKDLFEMVIQ</sequence>
<evidence type="ECO:0000313" key="4">
    <source>
        <dbReference type="Proteomes" id="UP000253792"/>
    </source>
</evidence>
<evidence type="ECO:0000259" key="1">
    <source>
        <dbReference type="Pfam" id="PF03235"/>
    </source>
</evidence>
<dbReference type="Proteomes" id="UP000253792">
    <property type="component" value="Unassembled WGS sequence"/>
</dbReference>
<evidence type="ECO:0000259" key="2">
    <source>
        <dbReference type="Pfam" id="PF07510"/>
    </source>
</evidence>
<dbReference type="EMBL" id="PPTP01000001">
    <property type="protein sequence ID" value="RDB57549.1"/>
    <property type="molecule type" value="Genomic_DNA"/>
</dbReference>